<organism evidence="6 7">
    <name type="scientific">Geodia barretti</name>
    <name type="common">Barrett's horny sponge</name>
    <dbReference type="NCBI Taxonomy" id="519541"/>
    <lineage>
        <taxon>Eukaryota</taxon>
        <taxon>Metazoa</taxon>
        <taxon>Porifera</taxon>
        <taxon>Demospongiae</taxon>
        <taxon>Heteroscleromorpha</taxon>
        <taxon>Tetractinellida</taxon>
        <taxon>Astrophorina</taxon>
        <taxon>Geodiidae</taxon>
        <taxon>Geodia</taxon>
    </lineage>
</organism>
<evidence type="ECO:0000256" key="4">
    <source>
        <dbReference type="ARBA" id="ARBA00022801"/>
    </source>
</evidence>
<dbReference type="SUPFAM" id="SSF53187">
    <property type="entry name" value="Zn-dependent exopeptidases"/>
    <property type="match status" value="1"/>
</dbReference>
<dbReference type="PRINTS" id="PR00481">
    <property type="entry name" value="LAMNOPPTDASE"/>
</dbReference>
<reference evidence="6" key="1">
    <citation type="submission" date="2023-03" db="EMBL/GenBank/DDBJ databases">
        <authorList>
            <person name="Steffen K."/>
            <person name="Cardenas P."/>
        </authorList>
    </citation>
    <scope>NUCLEOTIDE SEQUENCE</scope>
</reference>
<dbReference type="PANTHER" id="PTHR11963:SF23">
    <property type="entry name" value="CYTOSOL AMINOPEPTIDASE"/>
    <property type="match status" value="1"/>
</dbReference>
<dbReference type="GO" id="GO:0030145">
    <property type="term" value="F:manganese ion binding"/>
    <property type="evidence" value="ECO:0007669"/>
    <property type="project" value="InterPro"/>
</dbReference>
<evidence type="ECO:0000313" key="6">
    <source>
        <dbReference type="EMBL" id="CAI8045611.1"/>
    </source>
</evidence>
<dbReference type="GO" id="GO:0070006">
    <property type="term" value="F:metalloaminopeptidase activity"/>
    <property type="evidence" value="ECO:0007669"/>
    <property type="project" value="InterPro"/>
</dbReference>
<dbReference type="Gene3D" id="3.40.630.10">
    <property type="entry name" value="Zn peptidases"/>
    <property type="match status" value="1"/>
</dbReference>
<dbReference type="GO" id="GO:0005737">
    <property type="term" value="C:cytoplasm"/>
    <property type="evidence" value="ECO:0007669"/>
    <property type="project" value="InterPro"/>
</dbReference>
<dbReference type="CDD" id="cd00433">
    <property type="entry name" value="Peptidase_M17"/>
    <property type="match status" value="1"/>
</dbReference>
<feature type="domain" description="Cytosol aminopeptidase" evidence="5">
    <location>
        <begin position="203"/>
        <end position="210"/>
    </location>
</feature>
<evidence type="ECO:0000256" key="1">
    <source>
        <dbReference type="ARBA" id="ARBA00009528"/>
    </source>
</evidence>
<keyword evidence="4" id="KW-0378">Hydrolase</keyword>
<accession>A0AA35XAR3</accession>
<dbReference type="EMBL" id="CASHTH010003487">
    <property type="protein sequence ID" value="CAI8045611.1"/>
    <property type="molecule type" value="Genomic_DNA"/>
</dbReference>
<keyword evidence="3" id="KW-0645">Protease</keyword>
<protein>
    <submittedName>
        <fullName evidence="6">Probable cytosol aminopeptidase</fullName>
    </submittedName>
</protein>
<evidence type="ECO:0000256" key="2">
    <source>
        <dbReference type="ARBA" id="ARBA00022438"/>
    </source>
</evidence>
<proteinExistence type="inferred from homology"/>
<evidence type="ECO:0000313" key="7">
    <source>
        <dbReference type="Proteomes" id="UP001174909"/>
    </source>
</evidence>
<dbReference type="Proteomes" id="UP001174909">
    <property type="component" value="Unassembled WGS sequence"/>
</dbReference>
<comment type="similarity">
    <text evidence="1">Belongs to the peptidase M17 family.</text>
</comment>
<name>A0AA35XAR3_GEOBA</name>
<gene>
    <name evidence="6" type="ORF">GBAR_LOCUS25238</name>
</gene>
<comment type="caution">
    <text evidence="6">The sequence shown here is derived from an EMBL/GenBank/DDBJ whole genome shotgun (WGS) entry which is preliminary data.</text>
</comment>
<dbReference type="GO" id="GO:0006508">
    <property type="term" value="P:proteolysis"/>
    <property type="evidence" value="ECO:0007669"/>
    <property type="project" value="UniProtKB-KW"/>
</dbReference>
<dbReference type="InterPro" id="IPR043472">
    <property type="entry name" value="Macro_dom-like"/>
</dbReference>
<sequence length="378" mass="39986">MLGIADGSIRNVTIVEIDEDRANTLRRGVATGQVLAEAAMLARDLVNHPANVMTPTRMADAARGVAEATGLEFDVIEREGMVEHGMGALLGVAQGSEEPPKLIVLKYHGDPDHPENNLGLVGKGITFDTGGISLKPAANMEAMKGDMAGGASVIAAMSAIGTLQPKINVTGLIAATENMPGGRAQRPGDVVTAMNGKTIEVINTDAEGRLVSADALCYARKLGITRLVDVATLTGAIVVTLGKVCTGIMGNSAALAGGIKSAGERSGERFWELPMLEDYRELIRSDVADMKNTGGRQAGSITAAMLLRELPKTPNGCTSISRELPPRPTIKGIWSRAQRVSPPARWRSWPLHWPTAVEPIISLDGIATTPRRWTHAQQ</sequence>
<keyword evidence="2 6" id="KW-0031">Aminopeptidase</keyword>
<evidence type="ECO:0000259" key="5">
    <source>
        <dbReference type="PROSITE" id="PS00631"/>
    </source>
</evidence>
<dbReference type="AlphaFoldDB" id="A0AA35XAR3"/>
<dbReference type="Gene3D" id="3.40.220.10">
    <property type="entry name" value="Leucine Aminopeptidase, subunit E, domain 1"/>
    <property type="match status" value="1"/>
</dbReference>
<dbReference type="Pfam" id="PF00883">
    <property type="entry name" value="Peptidase_M17"/>
    <property type="match status" value="1"/>
</dbReference>
<dbReference type="InterPro" id="IPR000819">
    <property type="entry name" value="Peptidase_M17_C"/>
</dbReference>
<dbReference type="PROSITE" id="PS00631">
    <property type="entry name" value="CYTOSOL_AP"/>
    <property type="match status" value="1"/>
</dbReference>
<keyword evidence="7" id="KW-1185">Reference proteome</keyword>
<evidence type="ECO:0000256" key="3">
    <source>
        <dbReference type="ARBA" id="ARBA00022670"/>
    </source>
</evidence>
<dbReference type="PANTHER" id="PTHR11963">
    <property type="entry name" value="LEUCINE AMINOPEPTIDASE-RELATED"/>
    <property type="match status" value="1"/>
</dbReference>
<dbReference type="InterPro" id="IPR011356">
    <property type="entry name" value="Leucine_aapep/pepB"/>
</dbReference>